<reference evidence="2" key="1">
    <citation type="journal article" date="1999" name="Insect Mol. Biol.">
        <title>Diversity of odourant binding proteins revealed by an expressed sequence tag project on male Manduca sexta moth antennae.</title>
        <authorList>
            <person name="Robertson H.M."/>
            <person name="Martos R."/>
            <person name="Sears C.R."/>
            <person name="Todres E.Z."/>
            <person name="Walden K.K.O."/>
            <person name="Nardi J.B."/>
        </authorList>
    </citation>
    <scope>NUCLEOTIDE SEQUENCE</scope>
</reference>
<keyword evidence="1" id="KW-0732">Signal</keyword>
<evidence type="ECO:0000256" key="1">
    <source>
        <dbReference type="SAM" id="SignalP"/>
    </source>
</evidence>
<proteinExistence type="evidence at transcript level"/>
<organism evidence="2">
    <name type="scientific">Manduca sexta</name>
    <name type="common">Tobacco hawkmoth</name>
    <name type="synonym">Tobacco hornworm</name>
    <dbReference type="NCBI Taxonomy" id="7130"/>
    <lineage>
        <taxon>Eukaryota</taxon>
        <taxon>Metazoa</taxon>
        <taxon>Ecdysozoa</taxon>
        <taxon>Arthropoda</taxon>
        <taxon>Hexapoda</taxon>
        <taxon>Insecta</taxon>
        <taxon>Pterygota</taxon>
        <taxon>Neoptera</taxon>
        <taxon>Endopterygota</taxon>
        <taxon>Lepidoptera</taxon>
        <taxon>Glossata</taxon>
        <taxon>Ditrysia</taxon>
        <taxon>Bombycoidea</taxon>
        <taxon>Sphingidae</taxon>
        <taxon>Sphinginae</taxon>
        <taxon>Sphingini</taxon>
        <taxon>Manduca</taxon>
    </lineage>
</organism>
<dbReference type="AlphaFoldDB" id="Q9U4Z1"/>
<feature type="chain" id="PRO_5012045391" evidence="1">
    <location>
        <begin position="16"/>
        <end position="77"/>
    </location>
</feature>
<accession>Q9U4Z1</accession>
<dbReference type="EMBL" id="AF117597">
    <property type="protein sequence ID" value="AAF16719.1"/>
    <property type="molecule type" value="mRNA"/>
</dbReference>
<name>Q9U4Z1_MANSE</name>
<feature type="signal peptide" evidence="1">
    <location>
        <begin position="1"/>
        <end position="15"/>
    </location>
</feature>
<evidence type="ECO:0000313" key="2">
    <source>
        <dbReference type="EMBL" id="AAF16719.1"/>
    </source>
</evidence>
<protein>
    <submittedName>
        <fullName evidence="2">Uncharacterized protein</fullName>
    </submittedName>
</protein>
<sequence>MNFCLFFVLFGYVFAWSAGMLYRRDSDHLLKPDLLPVSSTVMPLPYYSVYGYEKKLLRDKYKKKPEGSVSLVTKHHE</sequence>